<keyword evidence="4 8" id="KW-0560">Oxidoreductase</keyword>
<evidence type="ECO:0000256" key="2">
    <source>
        <dbReference type="ARBA" id="ARBA00022617"/>
    </source>
</evidence>
<comment type="similarity">
    <text evidence="1 8">Belongs to the cytochrome P450 family.</text>
</comment>
<reference evidence="9" key="1">
    <citation type="submission" date="2024-06" db="EMBL/GenBank/DDBJ databases">
        <authorList>
            <consortium name="consrtm"/>
            <person name="Uemura M."/>
            <person name="Terahara T."/>
        </authorList>
    </citation>
    <scope>NUCLEOTIDE SEQUENCE</scope>
    <source>
        <strain evidence="9">KM77-8</strain>
    </source>
</reference>
<keyword evidence="3 7" id="KW-0479">Metal-binding</keyword>
<comment type="cofactor">
    <cofactor evidence="7">
        <name>heme</name>
        <dbReference type="ChEBI" id="CHEBI:30413"/>
    </cofactor>
</comment>
<dbReference type="Pfam" id="PF00067">
    <property type="entry name" value="p450"/>
    <property type="match status" value="1"/>
</dbReference>
<evidence type="ECO:0008006" key="10">
    <source>
        <dbReference type="Google" id="ProtNLM"/>
    </source>
</evidence>
<dbReference type="PRINTS" id="PR00463">
    <property type="entry name" value="EP450I"/>
</dbReference>
<dbReference type="GO" id="GO:0004497">
    <property type="term" value="F:monooxygenase activity"/>
    <property type="evidence" value="ECO:0007669"/>
    <property type="project" value="UniProtKB-KW"/>
</dbReference>
<evidence type="ECO:0000256" key="6">
    <source>
        <dbReference type="ARBA" id="ARBA00023033"/>
    </source>
</evidence>
<keyword evidence="5 7" id="KW-0408">Iron</keyword>
<name>A0AAT9HMM9_9ACTN</name>
<dbReference type="InterPro" id="IPR036396">
    <property type="entry name" value="Cyt_P450_sf"/>
</dbReference>
<dbReference type="PANTHER" id="PTHR24291:SF50">
    <property type="entry name" value="BIFUNCTIONAL ALBAFLAVENONE MONOOXYGENASE_TERPENE SYNTHASE"/>
    <property type="match status" value="1"/>
</dbReference>
<evidence type="ECO:0000256" key="7">
    <source>
        <dbReference type="PIRSR" id="PIRSR602401-1"/>
    </source>
</evidence>
<dbReference type="PROSITE" id="PS00086">
    <property type="entry name" value="CYTOCHROME_P450"/>
    <property type="match status" value="1"/>
</dbReference>
<accession>A0AAT9HMM9</accession>
<evidence type="ECO:0000256" key="5">
    <source>
        <dbReference type="ARBA" id="ARBA00023004"/>
    </source>
</evidence>
<reference evidence="9" key="2">
    <citation type="submission" date="2024-07" db="EMBL/GenBank/DDBJ databases">
        <title>Streptomyces haneummycinica sp. nov., a new antibiotic-producing actinobacterium isolated from marine sediment.</title>
        <authorList>
            <person name="Uemura M."/>
            <person name="Hamada M."/>
            <person name="Hirano S."/>
            <person name="Kobayashi K."/>
            <person name="Ohshiro T."/>
            <person name="Kobayashi T."/>
            <person name="Terahara T."/>
        </authorList>
    </citation>
    <scope>NUCLEOTIDE SEQUENCE</scope>
    <source>
        <strain evidence="9">KM77-8</strain>
    </source>
</reference>
<evidence type="ECO:0000256" key="3">
    <source>
        <dbReference type="ARBA" id="ARBA00022723"/>
    </source>
</evidence>
<evidence type="ECO:0000313" key="9">
    <source>
        <dbReference type="EMBL" id="BFO18513.1"/>
    </source>
</evidence>
<dbReference type="InterPro" id="IPR050196">
    <property type="entry name" value="Cytochrome_P450_Monoox"/>
</dbReference>
<dbReference type="GO" id="GO:0005506">
    <property type="term" value="F:iron ion binding"/>
    <property type="evidence" value="ECO:0007669"/>
    <property type="project" value="InterPro"/>
</dbReference>
<dbReference type="PRINTS" id="PR00385">
    <property type="entry name" value="P450"/>
</dbReference>
<dbReference type="GO" id="GO:0020037">
    <property type="term" value="F:heme binding"/>
    <property type="evidence" value="ECO:0007669"/>
    <property type="project" value="InterPro"/>
</dbReference>
<organism evidence="9">
    <name type="scientific">Streptomyces haneummycinicus</name>
    <dbReference type="NCBI Taxonomy" id="3074435"/>
    <lineage>
        <taxon>Bacteria</taxon>
        <taxon>Bacillati</taxon>
        <taxon>Actinomycetota</taxon>
        <taxon>Actinomycetes</taxon>
        <taxon>Kitasatosporales</taxon>
        <taxon>Streptomycetaceae</taxon>
        <taxon>Streptomyces</taxon>
    </lineage>
</organism>
<proteinExistence type="inferred from homology"/>
<sequence length="248" mass="27486">MRAAVGEVIADHLANPEAYDDVVSLLLSARDQDGTPLADEDILSEVTGLLAAGSETTAVTLTWLFHELGRRPDLERRLHDEVDAILTDEPLTTKSLARLTFTRRLVDESLRVYSPAWLVTRRATEAVRLGGVDLRAGEDIVWSPYTLHRDPALYPDPLRFDPDRWLPERPQPPKGAYIPFGSGKRQCMGNEFALAEATLITALIASRWRLRPVPGPAVRPVGAITLHPSALRMVAEARTQGRHHREAA</sequence>
<evidence type="ECO:0000256" key="1">
    <source>
        <dbReference type="ARBA" id="ARBA00010617"/>
    </source>
</evidence>
<keyword evidence="6 8" id="KW-0503">Monooxygenase</keyword>
<feature type="binding site" description="axial binding residue" evidence="7">
    <location>
        <position position="187"/>
    </location>
    <ligand>
        <name>heme</name>
        <dbReference type="ChEBI" id="CHEBI:30413"/>
    </ligand>
    <ligandPart>
        <name>Fe</name>
        <dbReference type="ChEBI" id="CHEBI:18248"/>
    </ligandPart>
</feature>
<dbReference type="AlphaFoldDB" id="A0AAT9HMM9"/>
<dbReference type="PANTHER" id="PTHR24291">
    <property type="entry name" value="CYTOCHROME P450 FAMILY 4"/>
    <property type="match status" value="1"/>
</dbReference>
<dbReference type="EMBL" id="AP035768">
    <property type="protein sequence ID" value="BFO18513.1"/>
    <property type="molecule type" value="Genomic_DNA"/>
</dbReference>
<evidence type="ECO:0000256" key="4">
    <source>
        <dbReference type="ARBA" id="ARBA00023002"/>
    </source>
</evidence>
<protein>
    <recommendedName>
        <fullName evidence="10">Cytochrome P450</fullName>
    </recommendedName>
</protein>
<dbReference type="SUPFAM" id="SSF48264">
    <property type="entry name" value="Cytochrome P450"/>
    <property type="match status" value="1"/>
</dbReference>
<keyword evidence="2 7" id="KW-0349">Heme</keyword>
<dbReference type="Gene3D" id="1.10.630.10">
    <property type="entry name" value="Cytochrome P450"/>
    <property type="match status" value="1"/>
</dbReference>
<dbReference type="InterPro" id="IPR002401">
    <property type="entry name" value="Cyt_P450_E_grp-I"/>
</dbReference>
<dbReference type="InterPro" id="IPR017972">
    <property type="entry name" value="Cyt_P450_CS"/>
</dbReference>
<dbReference type="InterPro" id="IPR001128">
    <property type="entry name" value="Cyt_P450"/>
</dbReference>
<dbReference type="GO" id="GO:0016705">
    <property type="term" value="F:oxidoreductase activity, acting on paired donors, with incorporation or reduction of molecular oxygen"/>
    <property type="evidence" value="ECO:0007669"/>
    <property type="project" value="InterPro"/>
</dbReference>
<evidence type="ECO:0000256" key="8">
    <source>
        <dbReference type="RuleBase" id="RU000461"/>
    </source>
</evidence>
<gene>
    <name evidence="9" type="ORF">SHKM778_49010</name>
</gene>